<dbReference type="EMBL" id="LGUE01000008">
    <property type="protein sequence ID" value="KON83278.1"/>
    <property type="molecule type" value="Genomic_DNA"/>
</dbReference>
<keyword evidence="4" id="KW-0145">Chemotaxis</keyword>
<evidence type="ECO:0000256" key="6">
    <source>
        <dbReference type="ARBA" id="ARBA00022989"/>
    </source>
</evidence>
<keyword evidence="11" id="KW-0175">Coiled coil</keyword>
<dbReference type="CDD" id="cd06225">
    <property type="entry name" value="HAMP"/>
    <property type="match status" value="1"/>
</dbReference>
<dbReference type="GO" id="GO:0007165">
    <property type="term" value="P:signal transduction"/>
    <property type="evidence" value="ECO:0007669"/>
    <property type="project" value="UniProtKB-KW"/>
</dbReference>
<keyword evidence="3" id="KW-0488">Methylation</keyword>
<feature type="coiled-coil region" evidence="11">
    <location>
        <begin position="625"/>
        <end position="679"/>
    </location>
</feature>
<dbReference type="Pfam" id="PF00015">
    <property type="entry name" value="MCPsignal"/>
    <property type="match status" value="1"/>
</dbReference>
<dbReference type="InterPro" id="IPR003660">
    <property type="entry name" value="HAMP_dom"/>
</dbReference>
<name>A0A0M0G0G6_9BACI</name>
<evidence type="ECO:0000256" key="8">
    <source>
        <dbReference type="ARBA" id="ARBA00023224"/>
    </source>
</evidence>
<comment type="subcellular location">
    <subcellularLocation>
        <location evidence="1">Cell membrane</location>
        <topology evidence="1">Multi-pass membrane protein</topology>
    </subcellularLocation>
</comment>
<evidence type="ECO:0008006" key="17">
    <source>
        <dbReference type="Google" id="ProtNLM"/>
    </source>
</evidence>
<dbReference type="CDD" id="cd12912">
    <property type="entry name" value="PDC2_MCP_like"/>
    <property type="match status" value="1"/>
</dbReference>
<protein>
    <recommendedName>
        <fullName evidence="17">Methyl-accepting chemotaxis protein</fullName>
    </recommendedName>
</protein>
<reference evidence="16" key="1">
    <citation type="submission" date="2015-07" db="EMBL/GenBank/DDBJ databases">
        <title>Fjat-14235 jcm11544.</title>
        <authorList>
            <person name="Liu B."/>
            <person name="Wang J."/>
            <person name="Zhu Y."/>
            <person name="Liu G."/>
            <person name="Chen Q."/>
            <person name="Chen Z."/>
            <person name="Lan J."/>
            <person name="Che J."/>
            <person name="Ge C."/>
            <person name="Shi H."/>
            <person name="Pan Z."/>
            <person name="Liu X."/>
        </authorList>
    </citation>
    <scope>NUCLEOTIDE SEQUENCE [LARGE SCALE GENOMIC DNA]</scope>
    <source>
        <strain evidence="16">JCM 11544</strain>
    </source>
</reference>
<dbReference type="GO" id="GO:0006935">
    <property type="term" value="P:chemotaxis"/>
    <property type="evidence" value="ECO:0007669"/>
    <property type="project" value="UniProtKB-KW"/>
</dbReference>
<comment type="caution">
    <text evidence="15">The sequence shown here is derived from an EMBL/GenBank/DDBJ whole genome shotgun (WGS) entry which is preliminary data.</text>
</comment>
<dbReference type="InterPro" id="IPR033479">
    <property type="entry name" value="dCache_1"/>
</dbReference>
<keyword evidence="8 10" id="KW-0807">Transducer</keyword>
<feature type="domain" description="Methyl-accepting transducer" evidence="13">
    <location>
        <begin position="389"/>
        <end position="639"/>
    </location>
</feature>
<evidence type="ECO:0000256" key="5">
    <source>
        <dbReference type="ARBA" id="ARBA00022692"/>
    </source>
</evidence>
<dbReference type="Gene3D" id="3.30.450.20">
    <property type="entry name" value="PAS domain"/>
    <property type="match status" value="2"/>
</dbReference>
<evidence type="ECO:0000256" key="4">
    <source>
        <dbReference type="ARBA" id="ARBA00022500"/>
    </source>
</evidence>
<evidence type="ECO:0000259" key="14">
    <source>
        <dbReference type="PROSITE" id="PS50885"/>
    </source>
</evidence>
<dbReference type="RefSeq" id="WP_053429893.1">
    <property type="nucleotide sequence ID" value="NZ_LGUE01000008.1"/>
</dbReference>
<dbReference type="PROSITE" id="PS50111">
    <property type="entry name" value="CHEMOTAXIS_TRANSDUC_2"/>
    <property type="match status" value="1"/>
</dbReference>
<dbReference type="PANTHER" id="PTHR32089">
    <property type="entry name" value="METHYL-ACCEPTING CHEMOTAXIS PROTEIN MCPB"/>
    <property type="match status" value="1"/>
</dbReference>
<dbReference type="OrthoDB" id="9760371at2"/>
<dbReference type="Pfam" id="PF02743">
    <property type="entry name" value="dCache_1"/>
    <property type="match status" value="1"/>
</dbReference>
<evidence type="ECO:0000256" key="11">
    <source>
        <dbReference type="SAM" id="Coils"/>
    </source>
</evidence>
<dbReference type="Gene3D" id="1.10.287.950">
    <property type="entry name" value="Methyl-accepting chemotaxis protein"/>
    <property type="match status" value="1"/>
</dbReference>
<evidence type="ECO:0000256" key="7">
    <source>
        <dbReference type="ARBA" id="ARBA00023136"/>
    </source>
</evidence>
<feature type="domain" description="HAMP" evidence="14">
    <location>
        <begin position="318"/>
        <end position="370"/>
    </location>
</feature>
<dbReference type="STRING" id="189381.GCA_900166615_00028"/>
<dbReference type="InterPro" id="IPR029151">
    <property type="entry name" value="Sensor-like_sf"/>
</dbReference>
<comment type="similarity">
    <text evidence="9">Belongs to the methyl-accepting chemotaxis (MCP) protein family.</text>
</comment>
<dbReference type="PANTHER" id="PTHR32089:SF114">
    <property type="entry name" value="METHYL-ACCEPTING CHEMOTAXIS PROTEIN MCPB"/>
    <property type="match status" value="1"/>
</dbReference>
<gene>
    <name evidence="15" type="ORF">AF331_20905</name>
</gene>
<accession>A0A0M0G0G6</accession>
<feature type="transmembrane region" description="Helical" evidence="12">
    <location>
        <begin position="298"/>
        <end position="316"/>
    </location>
</feature>
<evidence type="ECO:0000256" key="9">
    <source>
        <dbReference type="ARBA" id="ARBA00029447"/>
    </source>
</evidence>
<proteinExistence type="inferred from homology"/>
<dbReference type="PROSITE" id="PS50885">
    <property type="entry name" value="HAMP"/>
    <property type="match status" value="1"/>
</dbReference>
<keyword evidence="7 12" id="KW-0472">Membrane</keyword>
<keyword evidence="5 12" id="KW-0812">Transmembrane</keyword>
<evidence type="ECO:0000256" key="2">
    <source>
        <dbReference type="ARBA" id="ARBA00022475"/>
    </source>
</evidence>
<evidence type="ECO:0000259" key="13">
    <source>
        <dbReference type="PROSITE" id="PS50111"/>
    </source>
</evidence>
<keyword evidence="16" id="KW-1185">Reference proteome</keyword>
<evidence type="ECO:0000256" key="10">
    <source>
        <dbReference type="PROSITE-ProRule" id="PRU00284"/>
    </source>
</evidence>
<dbReference type="InterPro" id="IPR004089">
    <property type="entry name" value="MCPsignal_dom"/>
</dbReference>
<organism evidence="15 16">
    <name type="scientific">Rossellomorea marisflavi</name>
    <dbReference type="NCBI Taxonomy" id="189381"/>
    <lineage>
        <taxon>Bacteria</taxon>
        <taxon>Bacillati</taxon>
        <taxon>Bacillota</taxon>
        <taxon>Bacilli</taxon>
        <taxon>Bacillales</taxon>
        <taxon>Bacillaceae</taxon>
        <taxon>Rossellomorea</taxon>
    </lineage>
</organism>
<dbReference type="Pfam" id="PF00672">
    <property type="entry name" value="HAMP"/>
    <property type="match status" value="1"/>
</dbReference>
<evidence type="ECO:0000256" key="12">
    <source>
        <dbReference type="SAM" id="Phobius"/>
    </source>
</evidence>
<evidence type="ECO:0000313" key="15">
    <source>
        <dbReference type="EMBL" id="KON83278.1"/>
    </source>
</evidence>
<dbReference type="SMART" id="SM00283">
    <property type="entry name" value="MA"/>
    <property type="match status" value="1"/>
</dbReference>
<evidence type="ECO:0000256" key="3">
    <source>
        <dbReference type="ARBA" id="ARBA00022481"/>
    </source>
</evidence>
<dbReference type="Gene3D" id="6.10.340.10">
    <property type="match status" value="1"/>
</dbReference>
<dbReference type="CDD" id="cd12913">
    <property type="entry name" value="PDC1_MCP_like"/>
    <property type="match status" value="1"/>
</dbReference>
<dbReference type="SUPFAM" id="SSF58104">
    <property type="entry name" value="Methyl-accepting chemotaxis protein (MCP) signaling domain"/>
    <property type="match status" value="1"/>
</dbReference>
<dbReference type="Proteomes" id="UP000037405">
    <property type="component" value="Unassembled WGS sequence"/>
</dbReference>
<evidence type="ECO:0000256" key="1">
    <source>
        <dbReference type="ARBA" id="ARBA00004651"/>
    </source>
</evidence>
<dbReference type="SUPFAM" id="SSF103190">
    <property type="entry name" value="Sensory domain-like"/>
    <property type="match status" value="1"/>
</dbReference>
<dbReference type="PATRIC" id="fig|189381.12.peg.3720"/>
<keyword evidence="6 12" id="KW-1133">Transmembrane helix</keyword>
<dbReference type="SMART" id="SM00304">
    <property type="entry name" value="HAMP"/>
    <property type="match status" value="1"/>
</dbReference>
<evidence type="ECO:0000313" key="16">
    <source>
        <dbReference type="Proteomes" id="UP000037405"/>
    </source>
</evidence>
<dbReference type="AlphaFoldDB" id="A0A0M0G0G6"/>
<keyword evidence="2" id="KW-1003">Cell membrane</keyword>
<sequence length="679" mass="74222">MKKKKKGLSIRTKLTGVFSTLFVLSLAVIFAITSWQTRSKTEDEVIRQSTTVAGEMGDSVELFLGQFEKSLIQYSKSKGLLEYEAFKMTGNKNGKSEEELTQGVQEDFDNYIDLYDEATSIYIASPNKNLFIVPEAELPEGFDPTGRDWFKAAAASQNDVNWSDPYVDTATNQDIITASKAILVDNKLVGVIGVDINLSKLTERISSMELGYGGNAVLIGENGTAIVHPTRRGENLSSFTFIKKMLDSTDESGIIHYTLEGEQKVMIYDTIPGTGWKTGAVYSMDNIIGNAKDIERQLLVTGLITLAVLLVVIAIVSRKMTRPLKSLQATVKHVATGDLTKRSDVKATDETGRLAHDFNQMINSISTTLQTVQHAFLHVRQSAEGLSAVSEETHASSEEMASAISSIARTASETASDSERAQSGAESLGESIDHIYAQSHKMSELADEVGERNEQGMNQISKLRGAYDTSQQYLDSMQQVILGFGDHVKNIENVMATITVISSQTNLLALNASIEAARAGEHGKGFAVVAEEVRKLADQSVQATESVKRTIKEIQEGSDQAVEEMKLTKDTFDAQLSVLNETHHVFDRNAEVMRTINEEIGHMHEGIEGINGDKDQVFTVIKAMAEAAEETAASCEEMNASTDEQLKAVQSITAAAEQLTDLSQELQAAIDRFKIAQSE</sequence>
<dbReference type="GO" id="GO:0005886">
    <property type="term" value="C:plasma membrane"/>
    <property type="evidence" value="ECO:0007669"/>
    <property type="project" value="UniProtKB-SubCell"/>
</dbReference>